<evidence type="ECO:0000259" key="7">
    <source>
        <dbReference type="PROSITE" id="PS51900"/>
    </source>
</evidence>
<keyword evidence="2" id="KW-0229">DNA integration</keyword>
<dbReference type="InterPro" id="IPR044068">
    <property type="entry name" value="CB"/>
</dbReference>
<dbReference type="PANTHER" id="PTHR30629:SF2">
    <property type="entry name" value="PROPHAGE INTEGRASE INTS-RELATED"/>
    <property type="match status" value="1"/>
</dbReference>
<dbReference type="InterPro" id="IPR013762">
    <property type="entry name" value="Integrase-like_cat_sf"/>
</dbReference>
<feature type="domain" description="Tyr recombinase" evidence="6">
    <location>
        <begin position="245"/>
        <end position="421"/>
    </location>
</feature>
<dbReference type="PROSITE" id="PS51900">
    <property type="entry name" value="CB"/>
    <property type="match status" value="1"/>
</dbReference>
<evidence type="ECO:0000259" key="6">
    <source>
        <dbReference type="PROSITE" id="PS51898"/>
    </source>
</evidence>
<dbReference type="InterPro" id="IPR046668">
    <property type="entry name" value="DUF6538"/>
</dbReference>
<proteinExistence type="inferred from homology"/>
<evidence type="ECO:0000313" key="8">
    <source>
        <dbReference type="EMBL" id="RUO39623.1"/>
    </source>
</evidence>
<dbReference type="Pfam" id="PF20172">
    <property type="entry name" value="DUF6538"/>
    <property type="match status" value="1"/>
</dbReference>
<dbReference type="SUPFAM" id="SSF56349">
    <property type="entry name" value="DNA breaking-rejoining enzymes"/>
    <property type="match status" value="1"/>
</dbReference>
<accession>A0A7Z7ET21</accession>
<protein>
    <submittedName>
        <fullName evidence="8">Integrase</fullName>
    </submittedName>
</protein>
<dbReference type="GO" id="GO:0003677">
    <property type="term" value="F:DNA binding"/>
    <property type="evidence" value="ECO:0007669"/>
    <property type="project" value="UniProtKB-UniRule"/>
</dbReference>
<comment type="similarity">
    <text evidence="1">Belongs to the 'phage' integrase family.</text>
</comment>
<evidence type="ECO:0000256" key="1">
    <source>
        <dbReference type="ARBA" id="ARBA00008857"/>
    </source>
</evidence>
<evidence type="ECO:0000256" key="5">
    <source>
        <dbReference type="PROSITE-ProRule" id="PRU01248"/>
    </source>
</evidence>
<sequence length="437" mass="50773">MSTLVSSFVVVEMTKRKSNNIHLKLRGNVWWYQRRVPKALQKFYPDTATISRSLDTSDVHIARKLRDKINGELAHSALTRTDDDNKRFRELVREMRAEKEINQDWDAWIYPEKLLERGDELTLRAYMTVNGKENYERYYAFTVREALAEWLNRHGVNKSKETQRKVEQSVNLFLEFMDAVDMPINDITRRHAYDFLATIEKAKARATCQAHMSRLKTLWKNTRDLGEVSGENPFEGHSYTSPITNNRKQMFEPHELRKIMELINGESRERQLYIQLALFTGCRLSELGNLKKRHLMEKGGVPYIFIEQGKTSAATRNVPIPRDIASELKVIAEQLDDESPLLGIEGKTFGRWFSVLKTNHITDDSTKSFHSFRGMFITALKRCDIPETITAEIVGHKRGSTMSYGYYAKDNEVQKLSESASKAENYIRTEWLGNKMK</sequence>
<dbReference type="EMBL" id="PIPR01000002">
    <property type="protein sequence ID" value="RUO39623.1"/>
    <property type="molecule type" value="Genomic_DNA"/>
</dbReference>
<dbReference type="AlphaFoldDB" id="A0A7Z7ET21"/>
<keyword evidence="4" id="KW-0233">DNA recombination</keyword>
<dbReference type="Gene3D" id="1.10.443.10">
    <property type="entry name" value="Intergrase catalytic core"/>
    <property type="match status" value="1"/>
</dbReference>
<dbReference type="InterPro" id="IPR011010">
    <property type="entry name" value="DNA_brk_join_enz"/>
</dbReference>
<dbReference type="InterPro" id="IPR010998">
    <property type="entry name" value="Integrase_recombinase_N"/>
</dbReference>
<dbReference type="Proteomes" id="UP000287766">
    <property type="component" value="Unassembled WGS sequence"/>
</dbReference>
<keyword evidence="9" id="KW-1185">Reference proteome</keyword>
<evidence type="ECO:0000256" key="2">
    <source>
        <dbReference type="ARBA" id="ARBA00022908"/>
    </source>
</evidence>
<feature type="domain" description="Core-binding (CB)" evidence="7">
    <location>
        <begin position="141"/>
        <end position="223"/>
    </location>
</feature>
<evidence type="ECO:0000256" key="3">
    <source>
        <dbReference type="ARBA" id="ARBA00023125"/>
    </source>
</evidence>
<evidence type="ECO:0000313" key="9">
    <source>
        <dbReference type="Proteomes" id="UP000287766"/>
    </source>
</evidence>
<dbReference type="PANTHER" id="PTHR30629">
    <property type="entry name" value="PROPHAGE INTEGRASE"/>
    <property type="match status" value="1"/>
</dbReference>
<dbReference type="InterPro" id="IPR050808">
    <property type="entry name" value="Phage_Integrase"/>
</dbReference>
<gene>
    <name evidence="8" type="ORF">CWE22_10045</name>
</gene>
<dbReference type="InterPro" id="IPR002104">
    <property type="entry name" value="Integrase_catalytic"/>
</dbReference>
<organism evidence="8 9">
    <name type="scientific">Pseudidiomarina aestuarii</name>
    <dbReference type="NCBI Taxonomy" id="624146"/>
    <lineage>
        <taxon>Bacteria</taxon>
        <taxon>Pseudomonadati</taxon>
        <taxon>Pseudomonadota</taxon>
        <taxon>Gammaproteobacteria</taxon>
        <taxon>Alteromonadales</taxon>
        <taxon>Idiomarinaceae</taxon>
        <taxon>Pseudidiomarina</taxon>
    </lineage>
</organism>
<keyword evidence="3 5" id="KW-0238">DNA-binding</keyword>
<dbReference type="Gene3D" id="1.10.150.130">
    <property type="match status" value="1"/>
</dbReference>
<dbReference type="GO" id="GO:0006310">
    <property type="term" value="P:DNA recombination"/>
    <property type="evidence" value="ECO:0007669"/>
    <property type="project" value="UniProtKB-KW"/>
</dbReference>
<dbReference type="PROSITE" id="PS51898">
    <property type="entry name" value="TYR_RECOMBINASE"/>
    <property type="match status" value="1"/>
</dbReference>
<reference evidence="9" key="1">
    <citation type="journal article" date="2018" name="Front. Microbiol.">
        <title>Genome-Based Analysis Reveals the Taxonomy and Diversity of the Family Idiomarinaceae.</title>
        <authorList>
            <person name="Liu Y."/>
            <person name="Lai Q."/>
            <person name="Shao Z."/>
        </authorList>
    </citation>
    <scope>NUCLEOTIDE SEQUENCE [LARGE SCALE GENOMIC DNA]</scope>
    <source>
        <strain evidence="9">KYW314</strain>
    </source>
</reference>
<comment type="caution">
    <text evidence="8">The sequence shown here is derived from an EMBL/GenBank/DDBJ whole genome shotgun (WGS) entry which is preliminary data.</text>
</comment>
<dbReference type="Pfam" id="PF00589">
    <property type="entry name" value="Phage_integrase"/>
    <property type="match status" value="1"/>
</dbReference>
<evidence type="ECO:0000256" key="4">
    <source>
        <dbReference type="ARBA" id="ARBA00023172"/>
    </source>
</evidence>
<name>A0A7Z7ET21_9GAMM</name>
<dbReference type="GO" id="GO:0015074">
    <property type="term" value="P:DNA integration"/>
    <property type="evidence" value="ECO:0007669"/>
    <property type="project" value="UniProtKB-KW"/>
</dbReference>